<dbReference type="EMBL" id="CP031517">
    <property type="protein sequence ID" value="QOS40169.1"/>
    <property type="molecule type" value="Genomic_DNA"/>
</dbReference>
<feature type="transmembrane region" description="Helical" evidence="4">
    <location>
        <begin position="6"/>
        <end position="26"/>
    </location>
</feature>
<keyword evidence="7" id="KW-0540">Nuclease</keyword>
<proteinExistence type="predicted"/>
<dbReference type="InterPro" id="IPR051012">
    <property type="entry name" value="CellSynth/LPSAsmb/PSIAsmb"/>
</dbReference>
<evidence type="ECO:0000256" key="2">
    <source>
        <dbReference type="ARBA" id="ARBA00022803"/>
    </source>
</evidence>
<keyword evidence="2 3" id="KW-0802">TPR repeat</keyword>
<evidence type="ECO:0000259" key="5">
    <source>
        <dbReference type="Pfam" id="PF04471"/>
    </source>
</evidence>
<keyword evidence="7" id="KW-0255">Endonuclease</keyword>
<reference evidence="6 8" key="2">
    <citation type="submission" date="2020-08" db="EMBL/GenBank/DDBJ databases">
        <title>Genomic Encyclopedia of Type Strains, Phase IV (KMG-IV): sequencing the most valuable type-strain genomes for metagenomic binning, comparative biology and taxonomic classification.</title>
        <authorList>
            <person name="Goeker M."/>
        </authorList>
    </citation>
    <scope>NUCLEOTIDE SEQUENCE [LARGE SCALE GENOMIC DNA]</scope>
    <source>
        <strain evidence="6 8">DSM 103679</strain>
    </source>
</reference>
<keyword evidence="7" id="KW-0378">Hydrolase</keyword>
<keyword evidence="4" id="KW-0812">Transmembrane</keyword>
<dbReference type="AlphaFoldDB" id="A0A840SFA3"/>
<feature type="repeat" description="TPR" evidence="3">
    <location>
        <begin position="168"/>
        <end position="201"/>
    </location>
</feature>
<dbReference type="Pfam" id="PF13181">
    <property type="entry name" value="TPR_8"/>
    <property type="match status" value="1"/>
</dbReference>
<dbReference type="InterPro" id="IPR019734">
    <property type="entry name" value="TPR_rpt"/>
</dbReference>
<evidence type="ECO:0000256" key="4">
    <source>
        <dbReference type="SAM" id="Phobius"/>
    </source>
</evidence>
<keyword evidence="4" id="KW-0472">Membrane</keyword>
<reference evidence="7 9" key="1">
    <citation type="submission" date="2018-08" db="EMBL/GenBank/DDBJ databases">
        <title>The first complete genome of Treponema rectale (CHPAT), a commensal spirochete of the bovine rectum.</title>
        <authorList>
            <person name="Staton G.J."/>
            <person name="Clegg S.R."/>
            <person name="Carter S.D."/>
            <person name="Radford A.D."/>
            <person name="Darby A."/>
            <person name="Hall N."/>
            <person name="Birtles R.J."/>
            <person name="Evans N.J."/>
        </authorList>
    </citation>
    <scope>NUCLEOTIDE SEQUENCE [LARGE SCALE GENOMIC DNA]</scope>
    <source>
        <strain evidence="7 9">CHPA</strain>
    </source>
</reference>
<evidence type="ECO:0000313" key="6">
    <source>
        <dbReference type="EMBL" id="MBB5218121.1"/>
    </source>
</evidence>
<accession>A0A840SFA3</accession>
<feature type="repeat" description="TPR" evidence="3">
    <location>
        <begin position="134"/>
        <end position="167"/>
    </location>
</feature>
<feature type="repeat" description="TPR" evidence="3">
    <location>
        <begin position="100"/>
        <end position="133"/>
    </location>
</feature>
<evidence type="ECO:0000256" key="3">
    <source>
        <dbReference type="PROSITE-ProRule" id="PRU00339"/>
    </source>
</evidence>
<evidence type="ECO:0000313" key="7">
    <source>
        <dbReference type="EMBL" id="QOS40169.1"/>
    </source>
</evidence>
<dbReference type="Pfam" id="PF04471">
    <property type="entry name" value="Mrr_cat"/>
    <property type="match status" value="1"/>
</dbReference>
<dbReference type="GO" id="GO:0003677">
    <property type="term" value="F:DNA binding"/>
    <property type="evidence" value="ECO:0007669"/>
    <property type="project" value="InterPro"/>
</dbReference>
<name>A0A840SFA3_9SPIR</name>
<organism evidence="6 8">
    <name type="scientific">Treponema rectale</name>
    <dbReference type="NCBI Taxonomy" id="744512"/>
    <lineage>
        <taxon>Bacteria</taxon>
        <taxon>Pseudomonadati</taxon>
        <taxon>Spirochaetota</taxon>
        <taxon>Spirochaetia</taxon>
        <taxon>Spirochaetales</taxon>
        <taxon>Treponemataceae</taxon>
        <taxon>Treponema</taxon>
    </lineage>
</organism>
<dbReference type="GO" id="GO:0009307">
    <property type="term" value="P:DNA restriction-modification system"/>
    <property type="evidence" value="ECO:0007669"/>
    <property type="project" value="InterPro"/>
</dbReference>
<evidence type="ECO:0000313" key="8">
    <source>
        <dbReference type="Proteomes" id="UP000578697"/>
    </source>
</evidence>
<protein>
    <submittedName>
        <fullName evidence="7">Restriction endonuclease</fullName>
    </submittedName>
    <submittedName>
        <fullName evidence="6">Tetratricopeptide (TPR) repeat protein</fullName>
    </submittedName>
</protein>
<dbReference type="SMART" id="SM00028">
    <property type="entry name" value="TPR"/>
    <property type="match status" value="6"/>
</dbReference>
<keyword evidence="1" id="KW-0677">Repeat</keyword>
<dbReference type="InterPro" id="IPR007560">
    <property type="entry name" value="Restrct_endonuc_IV_Mrr"/>
</dbReference>
<keyword evidence="4" id="KW-1133">Transmembrane helix</keyword>
<dbReference type="GO" id="GO:0004519">
    <property type="term" value="F:endonuclease activity"/>
    <property type="evidence" value="ECO:0007669"/>
    <property type="project" value="UniProtKB-KW"/>
</dbReference>
<dbReference type="Pfam" id="PF13432">
    <property type="entry name" value="TPR_16"/>
    <property type="match status" value="1"/>
</dbReference>
<sequence>MLYAALIGILIAIIITIAVFVVKTFSSPQKVDSLGKLIREGKIQQAQRTAKSVLAKEPRNYVAHYWLGVAYMADNKPELAYIEFKTVDENAIFNGDIPEVEFRKQIGALHQKYNQTEDALRQYLLLTKLDPSNAEHDYNVGKLYESQGKAPMAMGFYQKALTVDKRMGKAHTAMGYLLFRSKQYNEAKKEIETAIKFSPENYSNYYYLGKIFKECKELPAAVKAFEKAQRDPSYRQKALIEKGSCLMIANQVDQAQADFEHAVQLSKNDSSNESLYARYFLAACYEKNRLIDKALEQWNIIFKKNRQFRDVSAKLSQYKDLQTNDGVKEFLTASRADFIELCKKITREGLKLECQKIEPTRYGCAVLATEAKSDSWMNVRQQLTLVEYHRETEPIEEAVVRKTVDMIKAQGHAKGIICSTSQFSAAAVKFAENRPLVLVPKEQFEKVLAKIGL</sequence>
<dbReference type="Pfam" id="PF14559">
    <property type="entry name" value="TPR_19"/>
    <property type="match status" value="1"/>
</dbReference>
<dbReference type="SUPFAM" id="SSF48452">
    <property type="entry name" value="TPR-like"/>
    <property type="match status" value="2"/>
</dbReference>
<dbReference type="Proteomes" id="UP000578697">
    <property type="component" value="Unassembled WGS sequence"/>
</dbReference>
<evidence type="ECO:0000256" key="1">
    <source>
        <dbReference type="ARBA" id="ARBA00022737"/>
    </source>
</evidence>
<evidence type="ECO:0000313" key="9">
    <source>
        <dbReference type="Proteomes" id="UP000593591"/>
    </source>
</evidence>
<dbReference type="KEGG" id="trc:DYE49_06760"/>
<dbReference type="EMBL" id="JACHFR010000001">
    <property type="protein sequence ID" value="MBB5218121.1"/>
    <property type="molecule type" value="Genomic_DNA"/>
</dbReference>
<gene>
    <name evidence="7" type="ORF">DYE49_06760</name>
    <name evidence="6" type="ORF">HNP77_000465</name>
</gene>
<dbReference type="PROSITE" id="PS50005">
    <property type="entry name" value="TPR"/>
    <property type="match status" value="3"/>
</dbReference>
<dbReference type="InterPro" id="IPR011990">
    <property type="entry name" value="TPR-like_helical_dom_sf"/>
</dbReference>
<dbReference type="Gene3D" id="1.25.40.10">
    <property type="entry name" value="Tetratricopeptide repeat domain"/>
    <property type="match status" value="2"/>
</dbReference>
<keyword evidence="8" id="KW-1185">Reference proteome</keyword>
<dbReference type="PANTHER" id="PTHR45586">
    <property type="entry name" value="TPR REPEAT-CONTAINING PROTEIN PA4667"/>
    <property type="match status" value="1"/>
</dbReference>
<dbReference type="PANTHER" id="PTHR45586:SF1">
    <property type="entry name" value="LIPOPOLYSACCHARIDE ASSEMBLY PROTEIN B"/>
    <property type="match status" value="1"/>
</dbReference>
<dbReference type="Proteomes" id="UP000593591">
    <property type="component" value="Chromosome"/>
</dbReference>
<dbReference type="RefSeq" id="WP_184651552.1">
    <property type="nucleotide sequence ID" value="NZ_JACHFR010000001.1"/>
</dbReference>
<feature type="domain" description="Restriction endonuclease type IV Mrr" evidence="5">
    <location>
        <begin position="334"/>
        <end position="446"/>
    </location>
</feature>